<name>A0A0F8X507_9ZZZZ</name>
<dbReference type="InterPro" id="IPR005021">
    <property type="entry name" value="Terminase_largesu-like"/>
</dbReference>
<feature type="non-terminal residue" evidence="2">
    <location>
        <position position="1"/>
    </location>
</feature>
<proteinExistence type="predicted"/>
<accession>A0A0F8X507</accession>
<dbReference type="AlphaFoldDB" id="A0A0F8X507"/>
<dbReference type="InterPro" id="IPR046462">
    <property type="entry name" value="TerL_nuclease"/>
</dbReference>
<dbReference type="Pfam" id="PF20441">
    <property type="entry name" value="TerL_nuclease"/>
    <property type="match status" value="1"/>
</dbReference>
<reference evidence="2" key="1">
    <citation type="journal article" date="2015" name="Nature">
        <title>Complex archaea that bridge the gap between prokaryotes and eukaryotes.</title>
        <authorList>
            <person name="Spang A."/>
            <person name="Saw J.H."/>
            <person name="Jorgensen S.L."/>
            <person name="Zaremba-Niedzwiedzka K."/>
            <person name="Martijn J."/>
            <person name="Lind A.E."/>
            <person name="van Eijk R."/>
            <person name="Schleper C."/>
            <person name="Guy L."/>
            <person name="Ettema T.J."/>
        </authorList>
    </citation>
    <scope>NUCLEOTIDE SEQUENCE</scope>
</reference>
<feature type="domain" description="Terminase large subunit-like endonuclease" evidence="1">
    <location>
        <begin position="3"/>
        <end position="109"/>
    </location>
</feature>
<dbReference type="GO" id="GO:0004519">
    <property type="term" value="F:endonuclease activity"/>
    <property type="evidence" value="ECO:0007669"/>
    <property type="project" value="InterPro"/>
</dbReference>
<organism evidence="2">
    <name type="scientific">marine sediment metagenome</name>
    <dbReference type="NCBI Taxonomy" id="412755"/>
    <lineage>
        <taxon>unclassified sequences</taxon>
        <taxon>metagenomes</taxon>
        <taxon>ecological metagenomes</taxon>
    </lineage>
</organism>
<comment type="caution">
    <text evidence="2">The sequence shown here is derived from an EMBL/GenBank/DDBJ whole genome shotgun (WGS) entry which is preliminary data.</text>
</comment>
<dbReference type="PANTHER" id="PTHR41287:SF1">
    <property type="entry name" value="PROTEIN YMFN"/>
    <property type="match status" value="1"/>
</dbReference>
<gene>
    <name evidence="2" type="ORF">LCGC14_2989570</name>
</gene>
<sequence length="130" mass="14963">LRQFDVQMLAFDKKYAPDLMQRLVTIHEYDERCLFEFPQTIMGFAGPTAQFERMVLAGKLHHNGNPITTWQSGHVEVWHDANDNIRPVKPEHKNLKKIDGIVATIMGLDAAGRMVGPSWYETHEVRSFEV</sequence>
<evidence type="ECO:0000259" key="1">
    <source>
        <dbReference type="Pfam" id="PF20441"/>
    </source>
</evidence>
<evidence type="ECO:0000313" key="2">
    <source>
        <dbReference type="EMBL" id="KKK63903.1"/>
    </source>
</evidence>
<protein>
    <recommendedName>
        <fullName evidence="1">Terminase large subunit-like endonuclease domain-containing protein</fullName>
    </recommendedName>
</protein>
<dbReference type="EMBL" id="LAZR01061274">
    <property type="protein sequence ID" value="KKK63903.1"/>
    <property type="molecule type" value="Genomic_DNA"/>
</dbReference>
<dbReference type="PANTHER" id="PTHR41287">
    <property type="match status" value="1"/>
</dbReference>